<feature type="compositionally biased region" description="Acidic residues" evidence="1">
    <location>
        <begin position="261"/>
        <end position="271"/>
    </location>
</feature>
<dbReference type="Proteomes" id="UP001194696">
    <property type="component" value="Unassembled WGS sequence"/>
</dbReference>
<feature type="compositionally biased region" description="Basic and acidic residues" evidence="1">
    <location>
        <begin position="272"/>
        <end position="297"/>
    </location>
</feature>
<dbReference type="EMBL" id="JAAAIM010000185">
    <property type="protein sequence ID" value="KAG0292708.1"/>
    <property type="molecule type" value="Genomic_DNA"/>
</dbReference>
<organism evidence="3 4">
    <name type="scientific">Linnemannia gamsii</name>
    <dbReference type="NCBI Taxonomy" id="64522"/>
    <lineage>
        <taxon>Eukaryota</taxon>
        <taxon>Fungi</taxon>
        <taxon>Fungi incertae sedis</taxon>
        <taxon>Mucoromycota</taxon>
        <taxon>Mortierellomycotina</taxon>
        <taxon>Mortierellomycetes</taxon>
        <taxon>Mortierellales</taxon>
        <taxon>Mortierellaceae</taxon>
        <taxon>Linnemannia</taxon>
    </lineage>
</organism>
<accession>A0ABQ7K909</accession>
<feature type="compositionally biased region" description="Polar residues" evidence="1">
    <location>
        <begin position="198"/>
        <end position="207"/>
    </location>
</feature>
<feature type="compositionally biased region" description="Polar residues" evidence="1">
    <location>
        <begin position="14"/>
        <end position="23"/>
    </location>
</feature>
<feature type="transmembrane region" description="Helical" evidence="2">
    <location>
        <begin position="88"/>
        <end position="111"/>
    </location>
</feature>
<keyword evidence="4" id="KW-1185">Reference proteome</keyword>
<feature type="compositionally biased region" description="Low complexity" evidence="1">
    <location>
        <begin position="53"/>
        <end position="63"/>
    </location>
</feature>
<evidence type="ECO:0000313" key="3">
    <source>
        <dbReference type="EMBL" id="KAG0292708.1"/>
    </source>
</evidence>
<keyword evidence="2" id="KW-0472">Membrane</keyword>
<feature type="region of interest" description="Disordered" evidence="1">
    <location>
        <begin position="116"/>
        <end position="297"/>
    </location>
</feature>
<reference evidence="3 4" key="1">
    <citation type="journal article" date="2020" name="Fungal Divers.">
        <title>Resolving the Mortierellaceae phylogeny through synthesis of multi-gene phylogenetics and phylogenomics.</title>
        <authorList>
            <person name="Vandepol N."/>
            <person name="Liber J."/>
            <person name="Desiro A."/>
            <person name="Na H."/>
            <person name="Kennedy M."/>
            <person name="Barry K."/>
            <person name="Grigoriev I.V."/>
            <person name="Miller A.N."/>
            <person name="O'Donnell K."/>
            <person name="Stajich J.E."/>
            <person name="Bonito G."/>
        </authorList>
    </citation>
    <scope>NUCLEOTIDE SEQUENCE [LARGE SCALE GENOMIC DNA]</scope>
    <source>
        <strain evidence="3 4">AD045</strain>
    </source>
</reference>
<feature type="compositionally biased region" description="Basic and acidic residues" evidence="1">
    <location>
        <begin position="250"/>
        <end position="260"/>
    </location>
</feature>
<feature type="compositionally biased region" description="Low complexity" evidence="1">
    <location>
        <begin position="1"/>
        <end position="13"/>
    </location>
</feature>
<protein>
    <submittedName>
        <fullName evidence="3">Uncharacterized protein</fullName>
    </submittedName>
</protein>
<evidence type="ECO:0000256" key="1">
    <source>
        <dbReference type="SAM" id="MobiDB-lite"/>
    </source>
</evidence>
<feature type="compositionally biased region" description="Low complexity" evidence="1">
    <location>
        <begin position="146"/>
        <end position="161"/>
    </location>
</feature>
<feature type="compositionally biased region" description="Basic and acidic residues" evidence="1">
    <location>
        <begin position="116"/>
        <end position="127"/>
    </location>
</feature>
<feature type="region of interest" description="Disordered" evidence="1">
    <location>
        <begin position="46"/>
        <end position="71"/>
    </location>
</feature>
<keyword evidence="2" id="KW-0812">Transmembrane</keyword>
<evidence type="ECO:0000313" key="4">
    <source>
        <dbReference type="Proteomes" id="UP001194696"/>
    </source>
</evidence>
<evidence type="ECO:0000256" key="2">
    <source>
        <dbReference type="SAM" id="Phobius"/>
    </source>
</evidence>
<feature type="compositionally biased region" description="Gly residues" evidence="1">
    <location>
        <begin position="171"/>
        <end position="188"/>
    </location>
</feature>
<gene>
    <name evidence="3" type="ORF">BGZ96_003777</name>
</gene>
<comment type="caution">
    <text evidence="3">The sequence shown here is derived from an EMBL/GenBank/DDBJ whole genome shotgun (WGS) entry which is preliminary data.</text>
</comment>
<name>A0ABQ7K909_9FUNG</name>
<proteinExistence type="predicted"/>
<feature type="region of interest" description="Disordered" evidence="1">
    <location>
        <begin position="1"/>
        <end position="23"/>
    </location>
</feature>
<sequence>MATTEAFTSASTTPNPINNTPSITEINSITPGAIFNDEFPSSFIDGGDLSFDTPSPSSPTSSPHVANKAGSGGEHIGQIEVNSTTQTILVILGFCVGALFLVGVVAMYYITHKNRRAEEKKKRRDEEGVAVGAGTGTGTKFGQNGSSLTLPPSSSSSSLPLPSHPNISAGTGIGGTLGGGGLGGGGRGDPAHRIIITRSMTATTANTRVGHGGPNGCDEKEGGGSSGGLSPIGDGKSDMVTIYMDETLDDEMRDRHHCNGDDNDDVDEMDDHDIREKQELDQDIEGGKDPLAQERTR</sequence>
<keyword evidence="2" id="KW-1133">Transmembrane helix</keyword>